<dbReference type="PANTHER" id="PTHR30399:SF1">
    <property type="entry name" value="UTP PYROPHOSPHATASE"/>
    <property type="match status" value="1"/>
</dbReference>
<comment type="caution">
    <text evidence="2">The sequence shown here is derived from an EMBL/GenBank/DDBJ whole genome shotgun (WGS) entry which is preliminary data.</text>
</comment>
<dbReference type="OrthoDB" id="9811177at2"/>
<feature type="domain" description="YgjP-like metallopeptidase" evidence="1">
    <location>
        <begin position="27"/>
        <end position="233"/>
    </location>
</feature>
<dbReference type="GO" id="GO:0016787">
    <property type="term" value="F:hydrolase activity"/>
    <property type="evidence" value="ECO:0007669"/>
    <property type="project" value="UniProtKB-KW"/>
</dbReference>
<evidence type="ECO:0000259" key="1">
    <source>
        <dbReference type="Pfam" id="PF01863"/>
    </source>
</evidence>
<dbReference type="InterPro" id="IPR053136">
    <property type="entry name" value="UTP_pyrophosphatase-like"/>
</dbReference>
<name>A0A1U7P252_9DEIO</name>
<accession>A0A1U7P252</accession>
<dbReference type="STRING" id="249408.BOO71_0003499"/>
<sequence length="244" mass="28028">MTQGHLLVAQYGTTPLEYRVERRLRATLSIEVKADGSVLAVAPLDAPDGEIRRRIEKRGAWILRQQRELAVLPPPLPARRYVSGEGWRYLGRQHRLRVLIGEVEGVRVTRGELLVTVKRQERAETVVTRWMRQRAAAVLTERMQVCLERVAPFSIQHDGAFQLRRMTTRWGSCTRGGRLIFNPLLVQAPKDCIDYVLIHELCHTRDFGHSSSYYALLGRILPGWKQLRSRLNRVVEMTHHVSPG</sequence>
<dbReference type="AlphaFoldDB" id="A0A1U7P252"/>
<gene>
    <name evidence="2" type="ORF">BOO71_0003499</name>
</gene>
<dbReference type="Proteomes" id="UP000186607">
    <property type="component" value="Unassembled WGS sequence"/>
</dbReference>
<keyword evidence="3" id="KW-1185">Reference proteome</keyword>
<dbReference type="PANTHER" id="PTHR30399">
    <property type="entry name" value="UNCHARACTERIZED PROTEIN YGJP"/>
    <property type="match status" value="1"/>
</dbReference>
<proteinExistence type="predicted"/>
<protein>
    <submittedName>
        <fullName evidence="2">Metal-dependent hydrolase</fullName>
    </submittedName>
</protein>
<dbReference type="EMBL" id="MSTI01000039">
    <property type="protein sequence ID" value="OLV19236.1"/>
    <property type="molecule type" value="Genomic_DNA"/>
</dbReference>
<dbReference type="RefSeq" id="WP_075831054.1">
    <property type="nucleotide sequence ID" value="NZ_MSTI01000039.1"/>
</dbReference>
<evidence type="ECO:0000313" key="3">
    <source>
        <dbReference type="Proteomes" id="UP000186607"/>
    </source>
</evidence>
<dbReference type="Gene3D" id="3.30.2010.10">
    <property type="entry name" value="Metalloproteases ('zincins'), catalytic domain"/>
    <property type="match status" value="1"/>
</dbReference>
<dbReference type="InterPro" id="IPR002725">
    <property type="entry name" value="YgjP-like_metallopeptidase"/>
</dbReference>
<reference evidence="2 3" key="1">
    <citation type="submission" date="2017-01" db="EMBL/GenBank/DDBJ databases">
        <title>Genome Analysis of Deinococcus marmoris KOPRI26562.</title>
        <authorList>
            <person name="Kim J.H."/>
            <person name="Oh H.-M."/>
        </authorList>
    </citation>
    <scope>NUCLEOTIDE SEQUENCE [LARGE SCALE GENOMIC DNA]</scope>
    <source>
        <strain evidence="2 3">KOPRI26562</strain>
    </source>
</reference>
<organism evidence="2 3">
    <name type="scientific">Deinococcus marmoris</name>
    <dbReference type="NCBI Taxonomy" id="249408"/>
    <lineage>
        <taxon>Bacteria</taxon>
        <taxon>Thermotogati</taxon>
        <taxon>Deinococcota</taxon>
        <taxon>Deinococci</taxon>
        <taxon>Deinococcales</taxon>
        <taxon>Deinococcaceae</taxon>
        <taxon>Deinococcus</taxon>
    </lineage>
</organism>
<evidence type="ECO:0000313" key="2">
    <source>
        <dbReference type="EMBL" id="OLV19236.1"/>
    </source>
</evidence>
<keyword evidence="2" id="KW-0378">Hydrolase</keyword>
<dbReference type="CDD" id="cd07344">
    <property type="entry name" value="M48_yhfN_like"/>
    <property type="match status" value="1"/>
</dbReference>
<dbReference type="Pfam" id="PF01863">
    <property type="entry name" value="YgjP-like"/>
    <property type="match status" value="1"/>
</dbReference>